<keyword evidence="2" id="KW-0238">DNA-binding</keyword>
<evidence type="ECO:0000313" key="6">
    <source>
        <dbReference type="EMBL" id="ORV50168.1"/>
    </source>
</evidence>
<dbReference type="SUPFAM" id="SSF52540">
    <property type="entry name" value="P-loop containing nucleoside triphosphate hydrolases"/>
    <property type="match status" value="1"/>
</dbReference>
<keyword evidence="3" id="KW-0804">Transcription</keyword>
<accession>A0A1X1U0H9</accession>
<dbReference type="CDD" id="cd06170">
    <property type="entry name" value="LuxR_C_like"/>
    <property type="match status" value="1"/>
</dbReference>
<dbReference type="InterPro" id="IPR029787">
    <property type="entry name" value="Nucleotide_cyclase"/>
</dbReference>
<feature type="domain" description="Guanylate cyclase" evidence="5">
    <location>
        <begin position="25"/>
        <end position="133"/>
    </location>
</feature>
<dbReference type="PRINTS" id="PR00038">
    <property type="entry name" value="HTHLUXR"/>
</dbReference>
<proteinExistence type="predicted"/>
<evidence type="ECO:0000313" key="7">
    <source>
        <dbReference type="Proteomes" id="UP000193010"/>
    </source>
</evidence>
<dbReference type="CDD" id="cd07302">
    <property type="entry name" value="CHD"/>
    <property type="match status" value="1"/>
</dbReference>
<dbReference type="SUPFAM" id="SSF48452">
    <property type="entry name" value="TPR-like"/>
    <property type="match status" value="2"/>
</dbReference>
<dbReference type="PROSITE" id="PS50043">
    <property type="entry name" value="HTH_LUXR_2"/>
    <property type="match status" value="1"/>
</dbReference>
<dbReference type="GO" id="GO:0006355">
    <property type="term" value="P:regulation of DNA-templated transcription"/>
    <property type="evidence" value="ECO:0007669"/>
    <property type="project" value="InterPro"/>
</dbReference>
<dbReference type="InterPro" id="IPR001054">
    <property type="entry name" value="A/G_cyclase"/>
</dbReference>
<dbReference type="GO" id="GO:0035556">
    <property type="term" value="P:intracellular signal transduction"/>
    <property type="evidence" value="ECO:0007669"/>
    <property type="project" value="InterPro"/>
</dbReference>
<evidence type="ECO:0000256" key="3">
    <source>
        <dbReference type="ARBA" id="ARBA00023163"/>
    </source>
</evidence>
<dbReference type="PANTHER" id="PTHR47691:SF3">
    <property type="entry name" value="HTH-TYPE TRANSCRIPTIONAL REGULATOR RV0890C-RELATED"/>
    <property type="match status" value="1"/>
</dbReference>
<evidence type="ECO:0000256" key="2">
    <source>
        <dbReference type="ARBA" id="ARBA00023125"/>
    </source>
</evidence>
<dbReference type="InterPro" id="IPR036388">
    <property type="entry name" value="WH-like_DNA-bd_sf"/>
</dbReference>
<dbReference type="InterPro" id="IPR000792">
    <property type="entry name" value="Tscrpt_reg_LuxR_C"/>
</dbReference>
<dbReference type="PROSITE" id="PS00622">
    <property type="entry name" value="HTH_LUXR_1"/>
    <property type="match status" value="1"/>
</dbReference>
<dbReference type="SUPFAM" id="SSF55073">
    <property type="entry name" value="Nucleotide cyclase"/>
    <property type="match status" value="1"/>
</dbReference>
<dbReference type="Proteomes" id="UP000193010">
    <property type="component" value="Unassembled WGS sequence"/>
</dbReference>
<dbReference type="InterPro" id="IPR058852">
    <property type="entry name" value="HTH_77"/>
</dbReference>
<dbReference type="SUPFAM" id="SSF46894">
    <property type="entry name" value="C-terminal effector domain of the bipartite response regulators"/>
    <property type="match status" value="1"/>
</dbReference>
<organism evidence="6 7">
    <name type="scientific">Mycobacterium florentinum</name>
    <dbReference type="NCBI Taxonomy" id="292462"/>
    <lineage>
        <taxon>Bacteria</taxon>
        <taxon>Bacillati</taxon>
        <taxon>Actinomycetota</taxon>
        <taxon>Actinomycetes</taxon>
        <taxon>Mycobacteriales</taxon>
        <taxon>Mycobacteriaceae</taxon>
        <taxon>Mycobacterium</taxon>
        <taxon>Mycobacterium simiae complex</taxon>
    </lineage>
</organism>
<evidence type="ECO:0000256" key="1">
    <source>
        <dbReference type="ARBA" id="ARBA00023015"/>
    </source>
</evidence>
<dbReference type="SMART" id="SM00421">
    <property type="entry name" value="HTH_LUXR"/>
    <property type="match status" value="1"/>
</dbReference>
<dbReference type="InterPro" id="IPR011990">
    <property type="entry name" value="TPR-like_helical_dom_sf"/>
</dbReference>
<protein>
    <submittedName>
        <fullName evidence="6">Transcriptional regulator</fullName>
    </submittedName>
</protein>
<dbReference type="Pfam" id="PF00211">
    <property type="entry name" value="Guanylate_cyc"/>
    <property type="match status" value="1"/>
</dbReference>
<dbReference type="Pfam" id="PF00196">
    <property type="entry name" value="GerE"/>
    <property type="match status" value="1"/>
</dbReference>
<keyword evidence="7" id="KW-1185">Reference proteome</keyword>
<evidence type="ECO:0000259" key="4">
    <source>
        <dbReference type="PROSITE" id="PS50043"/>
    </source>
</evidence>
<reference evidence="6 7" key="1">
    <citation type="submission" date="2016-01" db="EMBL/GenBank/DDBJ databases">
        <title>The new phylogeny of the genus Mycobacterium.</title>
        <authorList>
            <person name="Tarcisio F."/>
            <person name="Conor M."/>
            <person name="Antonella G."/>
            <person name="Elisabetta G."/>
            <person name="Giulia F.S."/>
            <person name="Sara T."/>
            <person name="Anna F."/>
            <person name="Clotilde B."/>
            <person name="Roberto B."/>
            <person name="Veronica D.S."/>
            <person name="Fabio R."/>
            <person name="Monica P."/>
            <person name="Olivier J."/>
            <person name="Enrico T."/>
            <person name="Nicola S."/>
        </authorList>
    </citation>
    <scope>NUCLEOTIDE SEQUENCE [LARGE SCALE GENOMIC DNA]</scope>
    <source>
        <strain evidence="6 7">DSM 44852</strain>
    </source>
</reference>
<feature type="domain" description="HTH luxR-type" evidence="4">
    <location>
        <begin position="1037"/>
        <end position="1102"/>
    </location>
</feature>
<comment type="caution">
    <text evidence="6">The sequence shown here is derived from an EMBL/GenBank/DDBJ whole genome shotgun (WGS) entry which is preliminary data.</text>
</comment>
<dbReference type="Gene3D" id="3.40.50.300">
    <property type="entry name" value="P-loop containing nucleotide triphosphate hydrolases"/>
    <property type="match status" value="1"/>
</dbReference>
<dbReference type="EMBL" id="LQOV01000026">
    <property type="protein sequence ID" value="ORV50168.1"/>
    <property type="molecule type" value="Genomic_DNA"/>
</dbReference>
<sequence length="1102" mass="117313">MVASMSETDESDLSVPEVLPTGTVTLLLADVEGSTQLWQAAPDEMAGAVARLDEVLGRIVAEHRGVRPIEQGEGDSFVLAFRRAGDAVACALDIQRAPLAPIKLRIGVHTGDVQLRDEGGYIGTTINKAARLRDLAHGGQTVLSGAAAELAADNLPPDAWMTELGTHRLRGLARADRVVQLCHPDVGAEFPPLRVDNDAAAGRLPVHLTNFVGRRDELAELRNILADNRLLTLTGTGGAGKTRLALQLATTTHAELAGGVWWVDLAPIPHPDVIAVTIALALGLSDQPGRSTLDNIVRFVGDRASLMVVDNCEHLLDGTAAVFIELLARCPHLKVMATSREPIGVAGEVSWRVPSLSVNDDAVALFADRARHARPEFRITEDNVGAVRELCRRLDGLPLAIELAAARVRALSLSEIVEGLNDRFRLLTGGSRTAVRRQQTLLASVDWSHTLLTDEGRTLFHRTSVFAGGFDLEAACLVCGGENAPRFHILDELTLLVDKSLVVVEEGRRGTRYRLLETIRQYAQSKLGASGEGDTVHGRHRDYYLAMATVLDTPQRTDYEQLLDQAELEMDNLRAALGWCLETNDVAQALTLASALVPLWRSRLRIREGQAWFDTVFAEVAPGDEAVIDSAIWARALADGAALGTWLGAADSTQRAEQALAIAREVNDPALLARALTACGLIAGYSSVSGPVARACFEEAGRIARELGDSWRLSQIYAWQGYAAISAGDARGGRAAAEQGRDIAEAIGDVFDSLECRLGIGWGQLMAADVPGAIAHFRAVLADVERARALFLLPACLHGLGSALAWAGQVREARAASHAGIAAETDIGGSLQGIGHSALSTAELAAGDAAAGLIASEASRQQQSPQEVLAANQRARSAEAALATGDVVAARSWADEAISVTGGWHLAYALIVRARAALLDGRSGAADQDVRQALSLAVDCGTYLHVPDALECLAAAVSDQGARADAVRSLGAAAAIRRSRGMVRFAIHDAGYHSLLATLREKLPSSEFDSAWADGEALSIDEAITYATRARGPRLRPDNGWPSLTPAELDVVRLVCDGLGNKDIAARLFVSPRTVQAHLSHVYTKLGLSSRVQLVQEAARHC</sequence>
<dbReference type="GO" id="GO:0003677">
    <property type="term" value="F:DNA binding"/>
    <property type="evidence" value="ECO:0007669"/>
    <property type="project" value="UniProtKB-KW"/>
</dbReference>
<dbReference type="Gene3D" id="1.25.40.10">
    <property type="entry name" value="Tetratricopeptide repeat domain"/>
    <property type="match status" value="1"/>
</dbReference>
<dbReference type="PROSITE" id="PS50125">
    <property type="entry name" value="GUANYLATE_CYCLASE_2"/>
    <property type="match status" value="1"/>
</dbReference>
<name>A0A1X1U0H9_MYCFL</name>
<dbReference type="PANTHER" id="PTHR47691">
    <property type="entry name" value="REGULATOR-RELATED"/>
    <property type="match status" value="1"/>
</dbReference>
<dbReference type="Gene3D" id="3.30.70.1230">
    <property type="entry name" value="Nucleotide cyclase"/>
    <property type="match status" value="2"/>
</dbReference>
<dbReference type="InterPro" id="IPR016032">
    <property type="entry name" value="Sig_transdc_resp-reg_C-effctor"/>
</dbReference>
<dbReference type="Gene3D" id="1.10.10.10">
    <property type="entry name" value="Winged helix-like DNA-binding domain superfamily/Winged helix DNA-binding domain"/>
    <property type="match status" value="1"/>
</dbReference>
<dbReference type="InterPro" id="IPR027417">
    <property type="entry name" value="P-loop_NTPase"/>
</dbReference>
<dbReference type="Pfam" id="PF25872">
    <property type="entry name" value="HTH_77"/>
    <property type="match status" value="1"/>
</dbReference>
<dbReference type="AlphaFoldDB" id="A0A1X1U0H9"/>
<keyword evidence="1" id="KW-0805">Transcription regulation</keyword>
<dbReference type="GO" id="GO:0004016">
    <property type="term" value="F:adenylate cyclase activity"/>
    <property type="evidence" value="ECO:0007669"/>
    <property type="project" value="UniProtKB-ARBA"/>
</dbReference>
<dbReference type="FunFam" id="1.10.10.10:FF:000553">
    <property type="entry name" value="Transcriptional regulator, LuxR family"/>
    <property type="match status" value="1"/>
</dbReference>
<dbReference type="GO" id="GO:0009190">
    <property type="term" value="P:cyclic nucleotide biosynthetic process"/>
    <property type="evidence" value="ECO:0007669"/>
    <property type="project" value="InterPro"/>
</dbReference>
<evidence type="ECO:0000259" key="5">
    <source>
        <dbReference type="PROSITE" id="PS50125"/>
    </source>
</evidence>
<dbReference type="STRING" id="292462.AWC05_28820"/>
<gene>
    <name evidence="6" type="ORF">AWC05_28820</name>
</gene>